<dbReference type="Pfam" id="PF07690">
    <property type="entry name" value="MFS_1"/>
    <property type="match status" value="1"/>
</dbReference>
<protein>
    <recommendedName>
        <fullName evidence="8">Major facilitator superfamily transporter</fullName>
    </recommendedName>
</protein>
<organism evidence="6 7">
    <name type="scientific">Hyphodiscus hymeniophilus</name>
    <dbReference type="NCBI Taxonomy" id="353542"/>
    <lineage>
        <taxon>Eukaryota</taxon>
        <taxon>Fungi</taxon>
        <taxon>Dikarya</taxon>
        <taxon>Ascomycota</taxon>
        <taxon>Pezizomycotina</taxon>
        <taxon>Leotiomycetes</taxon>
        <taxon>Helotiales</taxon>
        <taxon>Hyphodiscaceae</taxon>
        <taxon>Hyphodiscus</taxon>
    </lineage>
</organism>
<proteinExistence type="predicted"/>
<dbReference type="EMBL" id="VNKQ01000009">
    <property type="protein sequence ID" value="KAG0648842.1"/>
    <property type="molecule type" value="Genomic_DNA"/>
</dbReference>
<feature type="transmembrane region" description="Helical" evidence="5">
    <location>
        <begin position="217"/>
        <end position="237"/>
    </location>
</feature>
<name>A0A9P6VJ02_9HELO</name>
<feature type="transmembrane region" description="Helical" evidence="5">
    <location>
        <begin position="32"/>
        <end position="58"/>
    </location>
</feature>
<dbReference type="Gene3D" id="1.20.1250.20">
    <property type="entry name" value="MFS general substrate transporter like domains"/>
    <property type="match status" value="1"/>
</dbReference>
<evidence type="ECO:0000313" key="7">
    <source>
        <dbReference type="Proteomes" id="UP000785200"/>
    </source>
</evidence>
<evidence type="ECO:0000256" key="4">
    <source>
        <dbReference type="ARBA" id="ARBA00023136"/>
    </source>
</evidence>
<dbReference type="InterPro" id="IPR036259">
    <property type="entry name" value="MFS_trans_sf"/>
</dbReference>
<keyword evidence="3 5" id="KW-1133">Transmembrane helix</keyword>
<feature type="transmembrane region" description="Helical" evidence="5">
    <location>
        <begin position="93"/>
        <end position="112"/>
    </location>
</feature>
<feature type="transmembrane region" description="Helical" evidence="5">
    <location>
        <begin position="496"/>
        <end position="515"/>
    </location>
</feature>
<evidence type="ECO:0000256" key="2">
    <source>
        <dbReference type="ARBA" id="ARBA00022692"/>
    </source>
</evidence>
<feature type="transmembrane region" description="Helical" evidence="5">
    <location>
        <begin position="282"/>
        <end position="302"/>
    </location>
</feature>
<dbReference type="PANTHER" id="PTHR23507">
    <property type="entry name" value="ZGC:174356"/>
    <property type="match status" value="1"/>
</dbReference>
<dbReference type="SUPFAM" id="SSF103473">
    <property type="entry name" value="MFS general substrate transporter"/>
    <property type="match status" value="2"/>
</dbReference>
<feature type="transmembrane region" description="Helical" evidence="5">
    <location>
        <begin position="322"/>
        <end position="343"/>
    </location>
</feature>
<feature type="transmembrane region" description="Helical" evidence="5">
    <location>
        <begin position="406"/>
        <end position="425"/>
    </location>
</feature>
<dbReference type="GO" id="GO:0022857">
    <property type="term" value="F:transmembrane transporter activity"/>
    <property type="evidence" value="ECO:0007669"/>
    <property type="project" value="InterPro"/>
</dbReference>
<dbReference type="GO" id="GO:0016020">
    <property type="term" value="C:membrane"/>
    <property type="evidence" value="ECO:0007669"/>
    <property type="project" value="UniProtKB-SubCell"/>
</dbReference>
<sequence length="540" mass="58609">MAASQTSLVKPNETTPLIHQEIPQQRKYGKSVLYRALICGFMISLSFGVTQVPLIYVFRLMTCEAYFDSHPDESAPGLDRCNNRDIEAGTSRAVALLGASTTLFGVLNLFVTGWAIKKFGVKSALLISVFWPAVRLAVQNIGVEAGGARGILIVQCSQIITILGGPAGYLLSLNSYVSEIVENKERTGALGKLQGFSFIGASSAFLAGGLISDHFGIIAPFRVTLVLFLTSCVYIMVSLPWIAPNEDAAPPSTTGISKFFGPLKMFRPQKWVRRNGKIKTEYGTLLLGIGVFLGVLATGYQAVLLQMYATDIFGFGTSENGYLISLNTFVRGLFLTLIFPRVISRGRDWLGSQGSKKERSEEFGIPDLPHEVNDFAAVEPLDNEQEPIEPPKPTDEKETFDFDLLYVRYSLLADAILTGAASFVVRGWQMYLIAFLLPLAAGTGSSAKGTILQMCPAGERADALSAITLVEMVARLMTTTVFGLVFAALAQVGLTYLVFTCNAAVALLGFCVLLFSRFPPDGSKRFDEEVPTEDDTNEAV</sequence>
<keyword evidence="4 5" id="KW-0472">Membrane</keyword>
<evidence type="ECO:0000256" key="1">
    <source>
        <dbReference type="ARBA" id="ARBA00004141"/>
    </source>
</evidence>
<feature type="transmembrane region" description="Helical" evidence="5">
    <location>
        <begin position="463"/>
        <end position="490"/>
    </location>
</feature>
<dbReference type="InterPro" id="IPR011701">
    <property type="entry name" value="MFS"/>
</dbReference>
<evidence type="ECO:0000256" key="3">
    <source>
        <dbReference type="ARBA" id="ARBA00022989"/>
    </source>
</evidence>
<feature type="transmembrane region" description="Helical" evidence="5">
    <location>
        <begin position="431"/>
        <end position="451"/>
    </location>
</feature>
<accession>A0A9P6VJ02</accession>
<dbReference type="Proteomes" id="UP000785200">
    <property type="component" value="Unassembled WGS sequence"/>
</dbReference>
<evidence type="ECO:0008006" key="8">
    <source>
        <dbReference type="Google" id="ProtNLM"/>
    </source>
</evidence>
<dbReference type="OrthoDB" id="5204190at2759"/>
<feature type="transmembrane region" description="Helical" evidence="5">
    <location>
        <begin position="150"/>
        <end position="172"/>
    </location>
</feature>
<comment type="subcellular location">
    <subcellularLocation>
        <location evidence="1">Membrane</location>
        <topology evidence="1">Multi-pass membrane protein</topology>
    </subcellularLocation>
</comment>
<keyword evidence="7" id="KW-1185">Reference proteome</keyword>
<keyword evidence="2 5" id="KW-0812">Transmembrane</keyword>
<evidence type="ECO:0000256" key="5">
    <source>
        <dbReference type="SAM" id="Phobius"/>
    </source>
</evidence>
<dbReference type="AlphaFoldDB" id="A0A9P6VJ02"/>
<dbReference type="PANTHER" id="PTHR23507:SF13">
    <property type="entry name" value="MFS GENERAL SUBSTRATE TRANSPORTER"/>
    <property type="match status" value="1"/>
</dbReference>
<gene>
    <name evidence="6" type="ORF">D0Z07_5093</name>
</gene>
<evidence type="ECO:0000313" key="6">
    <source>
        <dbReference type="EMBL" id="KAG0648842.1"/>
    </source>
</evidence>
<reference evidence="6" key="1">
    <citation type="submission" date="2019-07" db="EMBL/GenBank/DDBJ databases">
        <title>Hyphodiscus hymeniophilus genome sequencing and assembly.</title>
        <authorList>
            <person name="Kramer G."/>
            <person name="Nodwell J."/>
        </authorList>
    </citation>
    <scope>NUCLEOTIDE SEQUENCE</scope>
    <source>
        <strain evidence="6">ATCC 34498</strain>
    </source>
</reference>
<feature type="transmembrane region" description="Helical" evidence="5">
    <location>
        <begin position="193"/>
        <end position="211"/>
    </location>
</feature>
<comment type="caution">
    <text evidence="6">The sequence shown here is derived from an EMBL/GenBank/DDBJ whole genome shotgun (WGS) entry which is preliminary data.</text>
</comment>